<dbReference type="Gene3D" id="3.40.50.200">
    <property type="entry name" value="Peptidase S8/S53 domain"/>
    <property type="match status" value="1"/>
</dbReference>
<keyword evidence="2 4" id="KW-0732">Signal</keyword>
<dbReference type="OrthoDB" id="784830at2759"/>
<dbReference type="GO" id="GO:0006508">
    <property type="term" value="P:proteolysis"/>
    <property type="evidence" value="ECO:0007669"/>
    <property type="project" value="InterPro"/>
</dbReference>
<dbReference type="InterPro" id="IPR036852">
    <property type="entry name" value="Peptidase_S8/S53_dom_sf"/>
</dbReference>
<evidence type="ECO:0000313" key="6">
    <source>
        <dbReference type="EMBL" id="KAJ0960897.1"/>
    </source>
</evidence>
<accession>A0A9D5BUC0</accession>
<evidence type="ECO:0000313" key="7">
    <source>
        <dbReference type="Proteomes" id="UP001085076"/>
    </source>
</evidence>
<name>A0A9D5BUC0_9LILI</name>
<evidence type="ECO:0000256" key="1">
    <source>
        <dbReference type="ARBA" id="ARBA00011073"/>
    </source>
</evidence>
<dbReference type="Pfam" id="PF05922">
    <property type="entry name" value="Inhibitor_I9"/>
    <property type="match status" value="1"/>
</dbReference>
<dbReference type="PANTHER" id="PTHR10795">
    <property type="entry name" value="PROPROTEIN CONVERTASE SUBTILISIN/KEXIN"/>
    <property type="match status" value="1"/>
</dbReference>
<dbReference type="GO" id="GO:0004252">
    <property type="term" value="F:serine-type endopeptidase activity"/>
    <property type="evidence" value="ECO:0007669"/>
    <property type="project" value="InterPro"/>
</dbReference>
<protein>
    <recommendedName>
        <fullName evidence="5">Inhibitor I9 domain-containing protein</fullName>
    </recommendedName>
</protein>
<gene>
    <name evidence="6" type="ORF">J5N97_001195</name>
</gene>
<evidence type="ECO:0000259" key="5">
    <source>
        <dbReference type="Pfam" id="PF05922"/>
    </source>
</evidence>
<evidence type="ECO:0000256" key="4">
    <source>
        <dbReference type="SAM" id="SignalP"/>
    </source>
</evidence>
<feature type="signal peptide" evidence="4">
    <location>
        <begin position="1"/>
        <end position="24"/>
    </location>
</feature>
<feature type="region of interest" description="Disordered" evidence="3">
    <location>
        <begin position="163"/>
        <end position="207"/>
    </location>
</feature>
<dbReference type="SUPFAM" id="SSF52743">
    <property type="entry name" value="Subtilisin-like"/>
    <property type="match status" value="1"/>
</dbReference>
<comment type="caution">
    <text evidence="6">The sequence shown here is derived from an EMBL/GenBank/DDBJ whole genome shotgun (WGS) entry which is preliminary data.</text>
</comment>
<dbReference type="InterPro" id="IPR045051">
    <property type="entry name" value="SBT"/>
</dbReference>
<keyword evidence="7" id="KW-1185">Reference proteome</keyword>
<organism evidence="6 7">
    <name type="scientific">Dioscorea zingiberensis</name>
    <dbReference type="NCBI Taxonomy" id="325984"/>
    <lineage>
        <taxon>Eukaryota</taxon>
        <taxon>Viridiplantae</taxon>
        <taxon>Streptophyta</taxon>
        <taxon>Embryophyta</taxon>
        <taxon>Tracheophyta</taxon>
        <taxon>Spermatophyta</taxon>
        <taxon>Magnoliopsida</taxon>
        <taxon>Liliopsida</taxon>
        <taxon>Dioscoreales</taxon>
        <taxon>Dioscoreaceae</taxon>
        <taxon>Dioscorea</taxon>
    </lineage>
</organism>
<feature type="chain" id="PRO_5038701649" description="Inhibitor I9 domain-containing protein" evidence="4">
    <location>
        <begin position="25"/>
        <end position="234"/>
    </location>
</feature>
<dbReference type="InterPro" id="IPR010259">
    <property type="entry name" value="S8pro/Inhibitor_I9"/>
</dbReference>
<dbReference type="InterPro" id="IPR037045">
    <property type="entry name" value="S8pro/Inhibitor_I9_sf"/>
</dbReference>
<feature type="compositionally biased region" description="Basic and acidic residues" evidence="3">
    <location>
        <begin position="189"/>
        <end position="199"/>
    </location>
</feature>
<reference evidence="6 7" key="1">
    <citation type="journal article" date="2022" name="Hortic Res">
        <title>The genome of Dioscorea zingiberensis sheds light on the biosynthesis, origin and evolution of the medicinally important diosgenin saponins.</title>
        <authorList>
            <person name="Li Y."/>
            <person name="Tan C."/>
            <person name="Li Z."/>
            <person name="Guo J."/>
            <person name="Li S."/>
            <person name="Chen X."/>
            <person name="Wang C."/>
            <person name="Dai X."/>
            <person name="Yang H."/>
            <person name="Song W."/>
            <person name="Hou L."/>
            <person name="Xu J."/>
            <person name="Tong Z."/>
            <person name="Xu A."/>
            <person name="Yuan X."/>
            <person name="Wang W."/>
            <person name="Yang Q."/>
            <person name="Chen L."/>
            <person name="Sun Z."/>
            <person name="Wang K."/>
            <person name="Pan B."/>
            <person name="Chen J."/>
            <person name="Bao Y."/>
            <person name="Liu F."/>
            <person name="Qi X."/>
            <person name="Gang D.R."/>
            <person name="Wen J."/>
            <person name="Li J."/>
        </authorList>
    </citation>
    <scope>NUCLEOTIDE SEQUENCE [LARGE SCALE GENOMIC DNA]</scope>
    <source>
        <strain evidence="6">Dzin_1.0</strain>
    </source>
</reference>
<evidence type="ECO:0000256" key="2">
    <source>
        <dbReference type="ARBA" id="ARBA00022729"/>
    </source>
</evidence>
<dbReference type="Proteomes" id="UP001085076">
    <property type="component" value="Unassembled WGS sequence"/>
</dbReference>
<proteinExistence type="inferred from homology"/>
<dbReference type="EMBL" id="JAGGNH010000053">
    <property type="protein sequence ID" value="KAJ0960897.1"/>
    <property type="molecule type" value="Genomic_DNA"/>
</dbReference>
<sequence>MVRKEKSCTFFIILFLIFSSFDHSLFVNGQTMPIVEEKGDEIYIVHVQRPKGKELLGDEDREAWHRSFLPNKTLDSGRPRLIYSYRDVIGGFAARLTKEEVKAMESMEGFMHAEPDKDLSPMTTYTPKFLGLSQSEGLWVNSFMGQGVIIGVIDNGITPGHSSFKDNLVDSPMPPPPPNAITSSSVQCHSKEDESDHREKSKRAGTAHTVRASLPAALFLMLGLMALLKTLHPG</sequence>
<comment type="similarity">
    <text evidence="1">Belongs to the peptidase S8 family.</text>
</comment>
<dbReference type="AlphaFoldDB" id="A0A9D5BUC0"/>
<evidence type="ECO:0000256" key="3">
    <source>
        <dbReference type="SAM" id="MobiDB-lite"/>
    </source>
</evidence>
<feature type="domain" description="Inhibitor I9" evidence="5">
    <location>
        <begin position="43"/>
        <end position="118"/>
    </location>
</feature>
<dbReference type="Gene3D" id="3.30.70.80">
    <property type="entry name" value="Peptidase S8 propeptide/proteinase inhibitor I9"/>
    <property type="match status" value="1"/>
</dbReference>